<reference evidence="1" key="1">
    <citation type="submission" date="2021-06" db="EMBL/GenBank/DDBJ databases">
        <authorList>
            <person name="Kallberg Y."/>
            <person name="Tangrot J."/>
            <person name="Rosling A."/>
        </authorList>
    </citation>
    <scope>NUCLEOTIDE SEQUENCE</scope>
    <source>
        <strain evidence="1">CL356</strain>
    </source>
</reference>
<organism evidence="1 2">
    <name type="scientific">Acaulospora colombiana</name>
    <dbReference type="NCBI Taxonomy" id="27376"/>
    <lineage>
        <taxon>Eukaryota</taxon>
        <taxon>Fungi</taxon>
        <taxon>Fungi incertae sedis</taxon>
        <taxon>Mucoromycota</taxon>
        <taxon>Glomeromycotina</taxon>
        <taxon>Glomeromycetes</taxon>
        <taxon>Diversisporales</taxon>
        <taxon>Acaulosporaceae</taxon>
        <taxon>Acaulospora</taxon>
    </lineage>
</organism>
<gene>
    <name evidence="1" type="ORF">ACOLOM_LOCUS8838</name>
</gene>
<evidence type="ECO:0000313" key="2">
    <source>
        <dbReference type="Proteomes" id="UP000789525"/>
    </source>
</evidence>
<protein>
    <submittedName>
        <fullName evidence="1">10619_t:CDS:1</fullName>
    </submittedName>
</protein>
<accession>A0ACA9NPD0</accession>
<feature type="non-terminal residue" evidence="1">
    <location>
        <position position="1"/>
    </location>
</feature>
<sequence length="873" mass="100671">TLETIATTSLQWQVYVPHSILHQAVHVGTFTVPNLKNFLARILQSPLIQEKIKGFMDTQSQQNGSVNDILFSPYIQGLQDINGGQFVRFDDHHLHICLGLYLDWFAPRGNRLGAAHYSTGVMYLIILNLPPDIRHHSDYLCPIFIPGPQEPTTDGLNHLLGPIVSQLDRLFHEGFTLRGNCTPAIASRKVRAMLAIIIADVLAECKCGGFASHAHQQFCHHCRIQRSQMTENFDAGSWKRINREKHLNAIKLWRDARSVEHRKRIFDKWGFRWTELARLKYLDLTKCFVIDPMHAVLLGVIRTHIRQIFGLTDRVESSQTKVSTTKVFPQEELRGEEILSRRYLNSKLLDILAGFHSPTLEFLCRQRNIDFLDVPLRSGKPRKVDMVASLGRWIDCSEIDGILEVESLSRNEKSLRLNLQPVQELYRACEDRDINMSYLTYRKDFPPKGNMIELLLSGRPKQSQVSSSTLWRQAHQRRSTESLVDSQNGMELEENELDPSSEIVINNKFLKIIWDDISMMKFPPDCTDLPPHKIGLPSTGKLKAAQWPNVCIGLIPSLTKEWTRYPEGSDQQKWLQNFYHLIGLTRLLYLHSVTEDDIRNFKRHSVEYVKGYHELFPSHRMKPNHHYLLHLGDMMHSFGPMRSWWSFPYERMNGDIQKISTNSKAGQIEKSFLQSFLYRQQLGELLNREPLSQFARLAKQRLQANLDLHSFHSLDWDPQDLISPSSFELLKQIGVNRVGIRALDALRPYVVALQSVIVQGKDYRPFSISESHGFAGYMENGYDFGAGYIQEIFQYHWEPEGPLETFVVLEALQPSPVQPFSAAPEVGARLFERVEGTRTIFLAENLCSVIWAPWSDEKIVVFLPKEIYVRRRI</sequence>
<dbReference type="EMBL" id="CAJVPT010023914">
    <property type="protein sequence ID" value="CAG8667897.1"/>
    <property type="molecule type" value="Genomic_DNA"/>
</dbReference>
<keyword evidence="2" id="KW-1185">Reference proteome</keyword>
<comment type="caution">
    <text evidence="1">The sequence shown here is derived from an EMBL/GenBank/DDBJ whole genome shotgun (WGS) entry which is preliminary data.</text>
</comment>
<name>A0ACA9NPD0_9GLOM</name>
<proteinExistence type="predicted"/>
<evidence type="ECO:0000313" key="1">
    <source>
        <dbReference type="EMBL" id="CAG8667897.1"/>
    </source>
</evidence>
<dbReference type="Proteomes" id="UP000789525">
    <property type="component" value="Unassembled WGS sequence"/>
</dbReference>